<organism evidence="2 3">
    <name type="scientific">Natronospirillum operosum</name>
    <dbReference type="NCBI Taxonomy" id="2759953"/>
    <lineage>
        <taxon>Bacteria</taxon>
        <taxon>Pseudomonadati</taxon>
        <taxon>Pseudomonadota</taxon>
        <taxon>Gammaproteobacteria</taxon>
        <taxon>Oceanospirillales</taxon>
        <taxon>Natronospirillaceae</taxon>
        <taxon>Natronospirillum</taxon>
    </lineage>
</organism>
<sequence>MSAMLIEFSSWFQPHLRFLATALVASLLVIFGTDINRGVRGMIRKAHFVLRTLVFVILCALGYGFLTVQGGIWLARGLTAIDAHILGIVIVLAFLVVGWLAERRSG</sequence>
<feature type="transmembrane region" description="Helical" evidence="1">
    <location>
        <begin position="81"/>
        <end position="101"/>
    </location>
</feature>
<dbReference type="AlphaFoldDB" id="A0A4Z0W639"/>
<dbReference type="InterPro" id="IPR021813">
    <property type="entry name" value="DUF3392"/>
</dbReference>
<keyword evidence="1" id="KW-0812">Transmembrane</keyword>
<evidence type="ECO:0000313" key="2">
    <source>
        <dbReference type="EMBL" id="TGG91534.1"/>
    </source>
</evidence>
<reference evidence="2 3" key="1">
    <citation type="submission" date="2019-04" db="EMBL/GenBank/DDBJ databases">
        <title>Natronospirillum operosus gen. nov., sp. nov., a haloalkaliphilic satellite isolated from decaying biomass of laboratory culture of cyanobacterium Geitlerinema sp. and proposal of Natronospirillaceae fam. nov. and Saccharospirillaceae fam. nov.</title>
        <authorList>
            <person name="Kevbrin V."/>
            <person name="Boltyanskaya Y."/>
            <person name="Koziaeva V."/>
            <person name="Grouzdev D.S."/>
            <person name="Park M."/>
            <person name="Cho J."/>
        </authorList>
    </citation>
    <scope>NUCLEOTIDE SEQUENCE [LARGE SCALE GENOMIC DNA]</scope>
    <source>
        <strain evidence="2 3">G-116</strain>
    </source>
</reference>
<gene>
    <name evidence="2" type="ORF">E4656_16020</name>
</gene>
<accession>A0A4Z0W639</accession>
<dbReference type="OrthoDB" id="6196761at2"/>
<keyword evidence="1" id="KW-1133">Transmembrane helix</keyword>
<feature type="transmembrane region" description="Helical" evidence="1">
    <location>
        <begin position="16"/>
        <end position="36"/>
    </location>
</feature>
<dbReference type="Pfam" id="PF11872">
    <property type="entry name" value="DUF3392"/>
    <property type="match status" value="1"/>
</dbReference>
<feature type="transmembrane region" description="Helical" evidence="1">
    <location>
        <begin position="48"/>
        <end position="75"/>
    </location>
</feature>
<dbReference type="Proteomes" id="UP000297475">
    <property type="component" value="Unassembled WGS sequence"/>
</dbReference>
<comment type="caution">
    <text evidence="2">The sequence shown here is derived from an EMBL/GenBank/DDBJ whole genome shotgun (WGS) entry which is preliminary data.</text>
</comment>
<protein>
    <submittedName>
        <fullName evidence="2">DUF3392 family protein</fullName>
    </submittedName>
</protein>
<dbReference type="RefSeq" id="WP_135484318.1">
    <property type="nucleotide sequence ID" value="NZ_SRMF01000008.1"/>
</dbReference>
<evidence type="ECO:0000313" key="3">
    <source>
        <dbReference type="Proteomes" id="UP000297475"/>
    </source>
</evidence>
<dbReference type="EMBL" id="SRMF01000008">
    <property type="protein sequence ID" value="TGG91534.1"/>
    <property type="molecule type" value="Genomic_DNA"/>
</dbReference>
<keyword evidence="1" id="KW-0472">Membrane</keyword>
<evidence type="ECO:0000256" key="1">
    <source>
        <dbReference type="SAM" id="Phobius"/>
    </source>
</evidence>
<keyword evidence="3" id="KW-1185">Reference proteome</keyword>
<proteinExistence type="predicted"/>
<name>A0A4Z0W639_9GAMM</name>